<sequence>MIKDMKIYRFTMILFCIFISPLLTAQEKVLKIAVAIYDPPFVMQIGNNQFYGFDIAMMEDVCRRINYTCQFIATPNNRLIERVRNRQADLAVSSIIITVKRLQQVNFSLPYLVSQARFLGPAKLAAQPFDIDLLDNKKIGITDNAFLSLIKMMGVKKPKVILFEHDNLMIQALRSGAIDIAFVDNPTAHYWHMNSSGSLRAMGEPITFGAGIGIAVNRNNFKLLSIINPALLDYQNSEAFKEDYHKYLLHFSTDTSPQNATNLP</sequence>
<feature type="domain" description="Solute-binding protein family 3/N-terminal" evidence="3">
    <location>
        <begin position="29"/>
        <end position="251"/>
    </location>
</feature>
<evidence type="ECO:0000259" key="3">
    <source>
        <dbReference type="SMART" id="SM00062"/>
    </source>
</evidence>
<keyword evidence="6" id="KW-1185">Reference proteome</keyword>
<evidence type="ECO:0000313" key="7">
    <source>
        <dbReference type="Proteomes" id="UP000251942"/>
    </source>
</evidence>
<organism evidence="4 6">
    <name type="scientific">Legionella feeleii</name>
    <dbReference type="NCBI Taxonomy" id="453"/>
    <lineage>
        <taxon>Bacteria</taxon>
        <taxon>Pseudomonadati</taxon>
        <taxon>Pseudomonadota</taxon>
        <taxon>Gammaproteobacteria</taxon>
        <taxon>Legionellales</taxon>
        <taxon>Legionellaceae</taxon>
        <taxon>Legionella</taxon>
    </lineage>
</organism>
<dbReference type="OrthoDB" id="9768183at2"/>
<dbReference type="SUPFAM" id="SSF53850">
    <property type="entry name" value="Periplasmic binding protein-like II"/>
    <property type="match status" value="1"/>
</dbReference>
<protein>
    <submittedName>
        <fullName evidence="4">Putative amino acid ABC transporter, periplasmic binding protein</fullName>
    </submittedName>
</protein>
<dbReference type="InterPro" id="IPR001638">
    <property type="entry name" value="Solute-binding_3/MltF_N"/>
</dbReference>
<dbReference type="PANTHER" id="PTHR35936">
    <property type="entry name" value="MEMBRANE-BOUND LYTIC MUREIN TRANSGLYCOSYLASE F"/>
    <property type="match status" value="1"/>
</dbReference>
<name>A0A0W0U191_9GAMM</name>
<evidence type="ECO:0000256" key="2">
    <source>
        <dbReference type="ARBA" id="ARBA00022729"/>
    </source>
</evidence>
<gene>
    <name evidence="5" type="primary">artI_1</name>
    <name evidence="4" type="ORF">Lfee_1123</name>
    <name evidence="5" type="ORF">NCTC12022_00172</name>
</gene>
<proteinExistence type="inferred from homology"/>
<dbReference type="PATRIC" id="fig|453.4.peg.1206"/>
<dbReference type="Proteomes" id="UP000251942">
    <property type="component" value="Unassembled WGS sequence"/>
</dbReference>
<keyword evidence="2" id="KW-0732">Signal</keyword>
<dbReference type="AlphaFoldDB" id="A0A0W0U191"/>
<dbReference type="Pfam" id="PF00497">
    <property type="entry name" value="SBP_bac_3"/>
    <property type="match status" value="1"/>
</dbReference>
<dbReference type="STRING" id="453.Lfee_1123"/>
<dbReference type="Gene3D" id="3.40.190.10">
    <property type="entry name" value="Periplasmic binding protein-like II"/>
    <property type="match status" value="2"/>
</dbReference>
<evidence type="ECO:0000313" key="6">
    <source>
        <dbReference type="Proteomes" id="UP000054698"/>
    </source>
</evidence>
<dbReference type="Proteomes" id="UP000054698">
    <property type="component" value="Unassembled WGS sequence"/>
</dbReference>
<evidence type="ECO:0000256" key="1">
    <source>
        <dbReference type="ARBA" id="ARBA00010333"/>
    </source>
</evidence>
<dbReference type="EMBL" id="UASS01000001">
    <property type="protein sequence ID" value="SPX59351.1"/>
    <property type="molecule type" value="Genomic_DNA"/>
</dbReference>
<accession>A0A0W0U191</accession>
<dbReference type="SMART" id="SM00062">
    <property type="entry name" value="PBPb"/>
    <property type="match status" value="1"/>
</dbReference>
<reference evidence="4 6" key="1">
    <citation type="submission" date="2015-11" db="EMBL/GenBank/DDBJ databases">
        <title>Genomic analysis of 38 Legionella species identifies large and diverse effector repertoires.</title>
        <authorList>
            <person name="Burstein D."/>
            <person name="Amaro F."/>
            <person name="Zusman T."/>
            <person name="Lifshitz Z."/>
            <person name="Cohen O."/>
            <person name="Gilbert J.A."/>
            <person name="Pupko T."/>
            <person name="Shuman H.A."/>
            <person name="Segal G."/>
        </authorList>
    </citation>
    <scope>NUCLEOTIDE SEQUENCE [LARGE SCALE GENOMIC DNA]</scope>
    <source>
        <strain evidence="4 6">WO-44C</strain>
    </source>
</reference>
<dbReference type="EMBL" id="LNYB01000031">
    <property type="protein sequence ID" value="KTD01519.1"/>
    <property type="molecule type" value="Genomic_DNA"/>
</dbReference>
<reference evidence="5 7" key="2">
    <citation type="submission" date="2018-06" db="EMBL/GenBank/DDBJ databases">
        <authorList>
            <consortium name="Pathogen Informatics"/>
            <person name="Doyle S."/>
        </authorList>
    </citation>
    <scope>NUCLEOTIDE SEQUENCE [LARGE SCALE GENOMIC DNA]</scope>
    <source>
        <strain evidence="5 7">NCTC12022</strain>
    </source>
</reference>
<comment type="similarity">
    <text evidence="1">Belongs to the bacterial solute-binding protein 3 family.</text>
</comment>
<dbReference type="PANTHER" id="PTHR35936:SF20">
    <property type="entry name" value="ABC TRANSPORTER ARGININE-BINDING PROTEIN 2-RELATED"/>
    <property type="match status" value="1"/>
</dbReference>
<evidence type="ECO:0000313" key="5">
    <source>
        <dbReference type="EMBL" id="SPX59351.1"/>
    </source>
</evidence>
<evidence type="ECO:0000313" key="4">
    <source>
        <dbReference type="EMBL" id="KTD01519.1"/>
    </source>
</evidence>